<feature type="binding site" evidence="9">
    <location>
        <position position="87"/>
    </location>
    <ligand>
        <name>GTP</name>
        <dbReference type="ChEBI" id="CHEBI:37565"/>
    </ligand>
</feature>
<dbReference type="NCBIfam" id="TIGR00505">
    <property type="entry name" value="ribA"/>
    <property type="match status" value="1"/>
</dbReference>
<dbReference type="PANTHER" id="PTHR21327">
    <property type="entry name" value="GTP CYCLOHYDROLASE II-RELATED"/>
    <property type="match status" value="1"/>
</dbReference>
<dbReference type="PANTHER" id="PTHR21327:SF18">
    <property type="entry name" value="3,4-DIHYDROXY-2-BUTANONE 4-PHOSPHATE SYNTHASE"/>
    <property type="match status" value="1"/>
</dbReference>
<sequence>MEKNHFVPFYLKLVDFIMNIQYSNTAQLPTAYGKFNIISFKEEGVDFEHCVLYKGELEAKENVLTRLHSECLTGDVFASKKCDCGEQLEESLRAIAEKGSGIVLYLRQEGRGIGLFNKINAYALQDEGQDTIQANHSLGFDTDLRDFTIAAKVLEHLKVKSIELLSNNPEKIEVLENAGIIITKRVPLITKTNVHNQDYLNIKKVKLKHLL</sequence>
<comment type="function">
    <text evidence="9">Catalyzes the conversion of GTP to 2,5-diamino-6-ribosylamino-4(3H)-pyrimidinone 5'-phosphate (DARP), formate and pyrophosphate.</text>
</comment>
<feature type="binding site" evidence="9">
    <location>
        <begin position="66"/>
        <end position="70"/>
    </location>
    <ligand>
        <name>GTP</name>
        <dbReference type="ChEBI" id="CHEBI:37565"/>
    </ligand>
</feature>
<gene>
    <name evidence="9" type="primary">ribA</name>
    <name evidence="11" type="ORF">SAMN04488009_2316</name>
</gene>
<organism evidence="11 12">
    <name type="scientific">Maribacter sedimenticola</name>
    <dbReference type="NCBI Taxonomy" id="228956"/>
    <lineage>
        <taxon>Bacteria</taxon>
        <taxon>Pseudomonadati</taxon>
        <taxon>Bacteroidota</taxon>
        <taxon>Flavobacteriia</taxon>
        <taxon>Flavobacteriales</taxon>
        <taxon>Flavobacteriaceae</taxon>
        <taxon>Maribacter</taxon>
    </lineage>
</organism>
<dbReference type="InterPro" id="IPR036144">
    <property type="entry name" value="RibA-like_sf"/>
</dbReference>
<feature type="active site" description="Nucleophile" evidence="9">
    <location>
        <position position="145"/>
    </location>
</feature>
<feature type="domain" description="GTP cyclohydrolase II" evidence="10">
    <location>
        <begin position="25"/>
        <end position="187"/>
    </location>
</feature>
<dbReference type="Proteomes" id="UP000198337">
    <property type="component" value="Unassembled WGS sequence"/>
</dbReference>
<evidence type="ECO:0000256" key="2">
    <source>
        <dbReference type="ARBA" id="ARBA00022619"/>
    </source>
</evidence>
<dbReference type="CDD" id="cd00641">
    <property type="entry name" value="GTP_cyclohydro2"/>
    <property type="match status" value="1"/>
</dbReference>
<dbReference type="InterPro" id="IPR000926">
    <property type="entry name" value="RibA"/>
</dbReference>
<comment type="catalytic activity">
    <reaction evidence="8 9">
        <text>GTP + 4 H2O = 2,5-diamino-6-hydroxy-4-(5-phosphoribosylamino)-pyrimidine + formate + 2 phosphate + 3 H(+)</text>
        <dbReference type="Rhea" id="RHEA:23704"/>
        <dbReference type="ChEBI" id="CHEBI:15377"/>
        <dbReference type="ChEBI" id="CHEBI:15378"/>
        <dbReference type="ChEBI" id="CHEBI:15740"/>
        <dbReference type="ChEBI" id="CHEBI:37565"/>
        <dbReference type="ChEBI" id="CHEBI:43474"/>
        <dbReference type="ChEBI" id="CHEBI:58614"/>
        <dbReference type="EC" id="3.5.4.25"/>
    </reaction>
</comment>
<dbReference type="EMBL" id="FZNV01000003">
    <property type="protein sequence ID" value="SNR54823.1"/>
    <property type="molecule type" value="Genomic_DNA"/>
</dbReference>
<evidence type="ECO:0000256" key="9">
    <source>
        <dbReference type="HAMAP-Rule" id="MF_00179"/>
    </source>
</evidence>
<feature type="binding site" evidence="9">
    <location>
        <begin position="109"/>
        <end position="111"/>
    </location>
    <ligand>
        <name>GTP</name>
        <dbReference type="ChEBI" id="CHEBI:37565"/>
    </ligand>
</feature>
<evidence type="ECO:0000313" key="11">
    <source>
        <dbReference type="EMBL" id="SNR54823.1"/>
    </source>
</evidence>
<feature type="active site" description="Proton acceptor" evidence="9">
    <location>
        <position position="143"/>
    </location>
</feature>
<reference evidence="11 12" key="1">
    <citation type="submission" date="2017-06" db="EMBL/GenBank/DDBJ databases">
        <authorList>
            <person name="Varghese N."/>
            <person name="Submissions S."/>
        </authorList>
    </citation>
    <scope>NUCLEOTIDE SEQUENCE [LARGE SCALE GENOMIC DNA]</scope>
    <source>
        <strain evidence="11 12">DSM 19840</strain>
    </source>
</reference>
<dbReference type="Pfam" id="PF00925">
    <property type="entry name" value="GTP_cyclohydro2"/>
    <property type="match status" value="1"/>
</dbReference>
<evidence type="ECO:0000256" key="5">
    <source>
        <dbReference type="ARBA" id="ARBA00022801"/>
    </source>
</evidence>
<proteinExistence type="inferred from homology"/>
<name>A0ABY1SHQ0_9FLAO</name>
<accession>A0ABY1SHQ0</accession>
<protein>
    <recommendedName>
        <fullName evidence="9">GTP cyclohydrolase-2</fullName>
        <ecNumber evidence="9">3.5.4.25</ecNumber>
    </recommendedName>
    <alternativeName>
        <fullName evidence="9">GTP cyclohydrolase II</fullName>
    </alternativeName>
</protein>
<evidence type="ECO:0000256" key="8">
    <source>
        <dbReference type="ARBA" id="ARBA00049295"/>
    </source>
</evidence>
<evidence type="ECO:0000259" key="10">
    <source>
        <dbReference type="Pfam" id="PF00925"/>
    </source>
</evidence>
<dbReference type="RefSeq" id="WP_218822499.1">
    <property type="nucleotide sequence ID" value="NZ_FZNV01000003.1"/>
</dbReference>
<feature type="binding site" evidence="9">
    <location>
        <position position="131"/>
    </location>
    <ligand>
        <name>GTP</name>
        <dbReference type="ChEBI" id="CHEBI:37565"/>
    </ligand>
</feature>
<dbReference type="Gene3D" id="3.40.50.10990">
    <property type="entry name" value="GTP cyclohydrolase II"/>
    <property type="match status" value="1"/>
</dbReference>
<dbReference type="SUPFAM" id="SSF142695">
    <property type="entry name" value="RibA-like"/>
    <property type="match status" value="1"/>
</dbReference>
<comment type="caution">
    <text evidence="11">The sequence shown here is derived from an EMBL/GenBank/DDBJ whole genome shotgun (WGS) entry which is preliminary data.</text>
</comment>
<dbReference type="NCBIfam" id="NF001591">
    <property type="entry name" value="PRK00393.1"/>
    <property type="match status" value="1"/>
</dbReference>
<dbReference type="InterPro" id="IPR032677">
    <property type="entry name" value="GTP_cyclohydro_II"/>
</dbReference>
<keyword evidence="7 9" id="KW-0342">GTP-binding</keyword>
<keyword evidence="5 9" id="KW-0378">Hydrolase</keyword>
<dbReference type="EC" id="3.5.4.25" evidence="9"/>
<keyword evidence="2 9" id="KW-0686">Riboflavin biosynthesis</keyword>
<feature type="binding site" evidence="9">
    <location>
        <position position="82"/>
    </location>
    <ligand>
        <name>Zn(2+)</name>
        <dbReference type="ChEBI" id="CHEBI:29105"/>
        <note>catalytic</note>
    </ligand>
</feature>
<evidence type="ECO:0000256" key="7">
    <source>
        <dbReference type="ARBA" id="ARBA00023134"/>
    </source>
</evidence>
<feature type="binding site" evidence="9">
    <location>
        <position position="166"/>
    </location>
    <ligand>
        <name>GTP</name>
        <dbReference type="ChEBI" id="CHEBI:37565"/>
    </ligand>
</feature>
<feature type="binding site" evidence="9">
    <location>
        <position position="71"/>
    </location>
    <ligand>
        <name>Zn(2+)</name>
        <dbReference type="ChEBI" id="CHEBI:29105"/>
        <note>catalytic</note>
    </ligand>
</feature>
<comment type="cofactor">
    <cofactor evidence="9">
        <name>Zn(2+)</name>
        <dbReference type="ChEBI" id="CHEBI:29105"/>
    </cofactor>
    <text evidence="9">Binds 1 zinc ion per subunit.</text>
</comment>
<evidence type="ECO:0000256" key="1">
    <source>
        <dbReference type="ARBA" id="ARBA00004853"/>
    </source>
</evidence>
<evidence type="ECO:0000313" key="12">
    <source>
        <dbReference type="Proteomes" id="UP000198337"/>
    </source>
</evidence>
<feature type="binding site" evidence="9">
    <location>
        <position position="84"/>
    </location>
    <ligand>
        <name>Zn(2+)</name>
        <dbReference type="ChEBI" id="CHEBI:29105"/>
        <note>catalytic</note>
    </ligand>
</feature>
<feature type="binding site" evidence="9">
    <location>
        <position position="171"/>
    </location>
    <ligand>
        <name>GTP</name>
        <dbReference type="ChEBI" id="CHEBI:37565"/>
    </ligand>
</feature>
<keyword evidence="4 9" id="KW-0547">Nucleotide-binding</keyword>
<comment type="pathway">
    <text evidence="1 9">Cofactor biosynthesis; riboflavin biosynthesis; 5-amino-6-(D-ribitylamino)uracil from GTP: step 1/4.</text>
</comment>
<comment type="similarity">
    <text evidence="9">Belongs to the GTP cyclohydrolase II family.</text>
</comment>
<evidence type="ECO:0000256" key="4">
    <source>
        <dbReference type="ARBA" id="ARBA00022741"/>
    </source>
</evidence>
<evidence type="ECO:0000256" key="3">
    <source>
        <dbReference type="ARBA" id="ARBA00022723"/>
    </source>
</evidence>
<keyword evidence="12" id="KW-1185">Reference proteome</keyword>
<evidence type="ECO:0000256" key="6">
    <source>
        <dbReference type="ARBA" id="ARBA00022833"/>
    </source>
</evidence>
<dbReference type="HAMAP" id="MF_00179">
    <property type="entry name" value="RibA"/>
    <property type="match status" value="1"/>
</dbReference>
<keyword evidence="3 9" id="KW-0479">Metal-binding</keyword>
<keyword evidence="6 9" id="KW-0862">Zinc</keyword>